<dbReference type="SMART" id="SM00108">
    <property type="entry name" value="B_lectin"/>
    <property type="match status" value="1"/>
</dbReference>
<evidence type="ECO:0000256" key="8">
    <source>
        <dbReference type="ARBA" id="ARBA00022777"/>
    </source>
</evidence>
<dbReference type="InterPro" id="IPR008271">
    <property type="entry name" value="Ser/Thr_kinase_AS"/>
</dbReference>
<keyword evidence="3" id="KW-0245">EGF-like domain</keyword>
<evidence type="ECO:0000256" key="19">
    <source>
        <dbReference type="SAM" id="Phobius"/>
    </source>
</evidence>
<dbReference type="CDD" id="cd14066">
    <property type="entry name" value="STKc_IRAK"/>
    <property type="match status" value="1"/>
</dbReference>
<accession>A0A9D4UW09</accession>
<evidence type="ECO:0000256" key="7">
    <source>
        <dbReference type="ARBA" id="ARBA00022741"/>
    </source>
</evidence>
<evidence type="ECO:0000256" key="3">
    <source>
        <dbReference type="ARBA" id="ARBA00022536"/>
    </source>
</evidence>
<comment type="similarity">
    <text evidence="17">Belongs to the protein kinase superfamily. Ser/Thr protein kinase family.</text>
</comment>
<feature type="domain" description="Protein kinase" evidence="21">
    <location>
        <begin position="513"/>
        <end position="832"/>
    </location>
</feature>
<comment type="caution">
    <text evidence="24">The sequence shown here is derived from an EMBL/GenBank/DDBJ whole genome shotgun (WGS) entry which is preliminary data.</text>
</comment>
<dbReference type="PROSITE" id="PS50948">
    <property type="entry name" value="PAN"/>
    <property type="match status" value="1"/>
</dbReference>
<dbReference type="Pfam" id="PF00069">
    <property type="entry name" value="Pkinase"/>
    <property type="match status" value="1"/>
</dbReference>
<keyword evidence="2 17" id="KW-0723">Serine/threonine-protein kinase</keyword>
<dbReference type="GO" id="GO:0016020">
    <property type="term" value="C:membrane"/>
    <property type="evidence" value="ECO:0007669"/>
    <property type="project" value="UniProtKB-SubCell"/>
</dbReference>
<dbReference type="PROSITE" id="PS50927">
    <property type="entry name" value="BULB_LECTIN"/>
    <property type="match status" value="1"/>
</dbReference>
<evidence type="ECO:0000256" key="12">
    <source>
        <dbReference type="ARBA" id="ARBA00023157"/>
    </source>
</evidence>
<dbReference type="InterPro" id="IPR051343">
    <property type="entry name" value="G-type_lectin_kinases/EP1-like"/>
</dbReference>
<evidence type="ECO:0000256" key="6">
    <source>
        <dbReference type="ARBA" id="ARBA00022729"/>
    </source>
</evidence>
<dbReference type="InterPro" id="IPR001480">
    <property type="entry name" value="Bulb-type_lectin_dom"/>
</dbReference>
<proteinExistence type="inferred from homology"/>
<dbReference type="GO" id="GO:0048544">
    <property type="term" value="P:recognition of pollen"/>
    <property type="evidence" value="ECO:0007669"/>
    <property type="project" value="InterPro"/>
</dbReference>
<dbReference type="InterPro" id="IPR000858">
    <property type="entry name" value="S_locus_glycoprot_dom"/>
</dbReference>
<dbReference type="Proteomes" id="UP000886520">
    <property type="component" value="Chromosome 10"/>
</dbReference>
<dbReference type="InterPro" id="IPR003609">
    <property type="entry name" value="Pan_app"/>
</dbReference>
<evidence type="ECO:0000256" key="2">
    <source>
        <dbReference type="ARBA" id="ARBA00022527"/>
    </source>
</evidence>
<feature type="binding site" evidence="18">
    <location>
        <position position="542"/>
    </location>
    <ligand>
        <name>ATP</name>
        <dbReference type="ChEBI" id="CHEBI:30616"/>
    </ligand>
</feature>
<evidence type="ECO:0000256" key="15">
    <source>
        <dbReference type="ARBA" id="ARBA00047899"/>
    </source>
</evidence>
<dbReference type="GO" id="GO:0004674">
    <property type="term" value="F:protein serine/threonine kinase activity"/>
    <property type="evidence" value="ECO:0007669"/>
    <property type="project" value="UniProtKB-KW"/>
</dbReference>
<dbReference type="Gene3D" id="2.90.10.10">
    <property type="entry name" value="Bulb-type lectin domain"/>
    <property type="match status" value="1"/>
</dbReference>
<dbReference type="Pfam" id="PF01453">
    <property type="entry name" value="B_lectin"/>
    <property type="match status" value="1"/>
</dbReference>
<keyword evidence="14" id="KW-0325">Glycoprotein</keyword>
<dbReference type="OrthoDB" id="1910145at2759"/>
<evidence type="ECO:0000256" key="20">
    <source>
        <dbReference type="SAM" id="SignalP"/>
    </source>
</evidence>
<evidence type="ECO:0000256" key="4">
    <source>
        <dbReference type="ARBA" id="ARBA00022679"/>
    </source>
</evidence>
<dbReference type="EC" id="2.7.11.1" evidence="17"/>
<organism evidence="24 25">
    <name type="scientific">Adiantum capillus-veneris</name>
    <name type="common">Maidenhair fern</name>
    <dbReference type="NCBI Taxonomy" id="13818"/>
    <lineage>
        <taxon>Eukaryota</taxon>
        <taxon>Viridiplantae</taxon>
        <taxon>Streptophyta</taxon>
        <taxon>Embryophyta</taxon>
        <taxon>Tracheophyta</taxon>
        <taxon>Polypodiopsida</taxon>
        <taxon>Polypodiidae</taxon>
        <taxon>Polypodiales</taxon>
        <taxon>Pteridineae</taxon>
        <taxon>Pteridaceae</taxon>
        <taxon>Vittarioideae</taxon>
        <taxon>Adiantum</taxon>
    </lineage>
</organism>
<keyword evidence="8 17" id="KW-0418">Kinase</keyword>
<dbReference type="InterPro" id="IPR000719">
    <property type="entry name" value="Prot_kinase_dom"/>
</dbReference>
<gene>
    <name evidence="24" type="ORF">GOP47_0011004</name>
</gene>
<dbReference type="PANTHER" id="PTHR47976">
    <property type="entry name" value="G-TYPE LECTIN S-RECEPTOR-LIKE SERINE/THREONINE-PROTEIN KINASE SD2-5"/>
    <property type="match status" value="1"/>
</dbReference>
<keyword evidence="5 19" id="KW-0812">Transmembrane</keyword>
<dbReference type="InterPro" id="IPR024171">
    <property type="entry name" value="SRK-like_kinase"/>
</dbReference>
<dbReference type="PROSITE" id="PS00108">
    <property type="entry name" value="PROTEIN_KINASE_ST"/>
    <property type="match status" value="1"/>
</dbReference>
<reference evidence="24" key="1">
    <citation type="submission" date="2021-01" db="EMBL/GenBank/DDBJ databases">
        <title>Adiantum capillus-veneris genome.</title>
        <authorList>
            <person name="Fang Y."/>
            <person name="Liao Q."/>
        </authorList>
    </citation>
    <scope>NUCLEOTIDE SEQUENCE</scope>
    <source>
        <strain evidence="24">H3</strain>
        <tissue evidence="24">Leaf</tissue>
    </source>
</reference>
<feature type="domain" description="Bulb-type lectin" evidence="22">
    <location>
        <begin position="48"/>
        <end position="171"/>
    </location>
</feature>
<evidence type="ECO:0000256" key="10">
    <source>
        <dbReference type="ARBA" id="ARBA00022989"/>
    </source>
</evidence>
<dbReference type="Gene3D" id="1.10.510.10">
    <property type="entry name" value="Transferase(Phosphotransferase) domain 1"/>
    <property type="match status" value="1"/>
</dbReference>
<keyword evidence="9 17" id="KW-0067">ATP-binding</keyword>
<dbReference type="InterPro" id="IPR011009">
    <property type="entry name" value="Kinase-like_dom_sf"/>
</dbReference>
<feature type="chain" id="PRO_5039193028" description="Receptor-like serine/threonine-protein kinase" evidence="20">
    <location>
        <begin position="36"/>
        <end position="882"/>
    </location>
</feature>
<dbReference type="PANTHER" id="PTHR47976:SF115">
    <property type="entry name" value="RECEPTOR-LIKE SERINE_THREONINE-PROTEIN KINASE"/>
    <property type="match status" value="1"/>
</dbReference>
<evidence type="ECO:0000256" key="14">
    <source>
        <dbReference type="ARBA" id="ARBA00023180"/>
    </source>
</evidence>
<dbReference type="SMART" id="SM00220">
    <property type="entry name" value="S_TKc"/>
    <property type="match status" value="1"/>
</dbReference>
<comment type="catalytic activity">
    <reaction evidence="16 17">
        <text>L-seryl-[protein] + ATP = O-phospho-L-seryl-[protein] + ADP + H(+)</text>
        <dbReference type="Rhea" id="RHEA:17989"/>
        <dbReference type="Rhea" id="RHEA-COMP:9863"/>
        <dbReference type="Rhea" id="RHEA-COMP:11604"/>
        <dbReference type="ChEBI" id="CHEBI:15378"/>
        <dbReference type="ChEBI" id="CHEBI:29999"/>
        <dbReference type="ChEBI" id="CHEBI:30616"/>
        <dbReference type="ChEBI" id="CHEBI:83421"/>
        <dbReference type="ChEBI" id="CHEBI:456216"/>
        <dbReference type="EC" id="2.7.11.1"/>
    </reaction>
</comment>
<evidence type="ECO:0000313" key="24">
    <source>
        <dbReference type="EMBL" id="KAI5075043.1"/>
    </source>
</evidence>
<feature type="transmembrane region" description="Helical" evidence="19">
    <location>
        <begin position="447"/>
        <end position="471"/>
    </location>
</feature>
<evidence type="ECO:0000259" key="21">
    <source>
        <dbReference type="PROSITE" id="PS50011"/>
    </source>
</evidence>
<evidence type="ECO:0000256" key="1">
    <source>
        <dbReference type="ARBA" id="ARBA00004167"/>
    </source>
</evidence>
<feature type="signal peptide" evidence="20">
    <location>
        <begin position="1"/>
        <end position="35"/>
    </location>
</feature>
<comment type="catalytic activity">
    <reaction evidence="15 17">
        <text>L-threonyl-[protein] + ATP = O-phospho-L-threonyl-[protein] + ADP + H(+)</text>
        <dbReference type="Rhea" id="RHEA:46608"/>
        <dbReference type="Rhea" id="RHEA-COMP:11060"/>
        <dbReference type="Rhea" id="RHEA-COMP:11605"/>
        <dbReference type="ChEBI" id="CHEBI:15378"/>
        <dbReference type="ChEBI" id="CHEBI:30013"/>
        <dbReference type="ChEBI" id="CHEBI:30616"/>
        <dbReference type="ChEBI" id="CHEBI:61977"/>
        <dbReference type="ChEBI" id="CHEBI:456216"/>
        <dbReference type="EC" id="2.7.11.1"/>
    </reaction>
</comment>
<keyword evidence="7 17" id="KW-0547">Nucleotide-binding</keyword>
<keyword evidence="6 20" id="KW-0732">Signal</keyword>
<evidence type="ECO:0000256" key="13">
    <source>
        <dbReference type="ARBA" id="ARBA00023170"/>
    </source>
</evidence>
<dbReference type="SUPFAM" id="SSF56112">
    <property type="entry name" value="Protein kinase-like (PK-like)"/>
    <property type="match status" value="1"/>
</dbReference>
<dbReference type="PROSITE" id="PS00107">
    <property type="entry name" value="PROTEIN_KINASE_ATP"/>
    <property type="match status" value="1"/>
</dbReference>
<dbReference type="AlphaFoldDB" id="A0A9D4UW09"/>
<evidence type="ECO:0000313" key="25">
    <source>
        <dbReference type="Proteomes" id="UP000886520"/>
    </source>
</evidence>
<evidence type="ECO:0000256" key="9">
    <source>
        <dbReference type="ARBA" id="ARBA00022840"/>
    </source>
</evidence>
<comment type="subcellular location">
    <subcellularLocation>
        <location evidence="1">Membrane</location>
        <topology evidence="1">Single-pass membrane protein</topology>
    </subcellularLocation>
</comment>
<keyword evidence="13" id="KW-0675">Receptor</keyword>
<protein>
    <recommendedName>
        <fullName evidence="17">Receptor-like serine/threonine-protein kinase</fullName>
        <ecNumber evidence="17">2.7.11.1</ecNumber>
    </recommendedName>
</protein>
<evidence type="ECO:0000256" key="16">
    <source>
        <dbReference type="ARBA" id="ARBA00048679"/>
    </source>
</evidence>
<evidence type="ECO:0000256" key="11">
    <source>
        <dbReference type="ARBA" id="ARBA00023136"/>
    </source>
</evidence>
<evidence type="ECO:0000259" key="23">
    <source>
        <dbReference type="PROSITE" id="PS50948"/>
    </source>
</evidence>
<keyword evidence="25" id="KW-1185">Reference proteome</keyword>
<dbReference type="Gene3D" id="3.30.200.20">
    <property type="entry name" value="Phosphorylase Kinase, domain 1"/>
    <property type="match status" value="1"/>
</dbReference>
<keyword evidence="11 19" id="KW-0472">Membrane</keyword>
<dbReference type="PROSITE" id="PS50011">
    <property type="entry name" value="PROTEIN_KINASE_DOM"/>
    <property type="match status" value="1"/>
</dbReference>
<dbReference type="Pfam" id="PF00954">
    <property type="entry name" value="S_locus_glycop"/>
    <property type="match status" value="1"/>
</dbReference>
<sequence>MAKFSPIWPRGALIWHPIWSALLFISYLLLISCLADDLEVVYPSSVPLGSYLPPQRDALNLVLASPNGMFNLIVKTWRSSSTLYCMAGVRHIWISPYPMYWAANNALPLQVASSCWLYLSQDGDLALQYDDNKTEWCTHTAGMGISNLTLLDSGNLVLYTKQGLIAWQSFGQSPAFALYSGMNLTSNMTIFSAVLFPDGDSNFNVRGSYAMQLFNHSKLVLFSNTNDSFVYWSTSISSGHLHAGTGQVSYITLDDAFTFHANSSKALGSLPPTVDIASNFRSAMRVALVDPTSANLLAFYRTNLTWNLFFNSSISTCQNITHCGNFAICNASTEACGCPPNFVQDGRDCKPKTDAFPCLSSAESSFYKFVSVNVSFQPQISSHASPSTDNCSLLCAHSCVCRVALYDTDTSSCSLFSSLPTVPSGEDSKQVMLLKLPMETHSSKKHLMVILGLVCAVIAACLCSAFTIAVIRCSKRRKQKEKSSGSPNEELFLQALPRLPPKYTYKELEEATRGFSTELGAGAFGGVYEGVLPSGVKVAVKKLEEGGKHSLVQFRAEVASIGSVSHMNLVTLKGFCHDGECRLLVYEHMGSGSLDRWLFRKGEAKSNLGWDQRCKIANDTAKGLAYLHHECAERIVHCDVKPENILLDEDFNAKVGDFGLAKLMGKERQSFAMTTLKGTRGYLAPEWLKDATITAKSDVYSFGVVLLELISGRRCLDSDYGYLPTLAFRIASASSIHSHVGSSLDKSQGRQWMLDPANAPDALLEGSWHSSSSNPFDHSSMEALMDPSLCQDGDVTPANLERMVFIGLWCVQPSPAARPPMNMVVQMLEGMVAVPPPPLQIPFWQEADELFTNASTMSFNCIAFSDPFEDHNSGSRTAEFAA</sequence>
<dbReference type="InterPro" id="IPR036426">
    <property type="entry name" value="Bulb-type_lectin_dom_sf"/>
</dbReference>
<dbReference type="PROSITE" id="PS51257">
    <property type="entry name" value="PROKAR_LIPOPROTEIN"/>
    <property type="match status" value="1"/>
</dbReference>
<dbReference type="InterPro" id="IPR017441">
    <property type="entry name" value="Protein_kinase_ATP_BS"/>
</dbReference>
<dbReference type="FunFam" id="3.30.200.20:FF:000178">
    <property type="entry name" value="serine/threonine-protein kinase PBS1-like"/>
    <property type="match status" value="1"/>
</dbReference>
<dbReference type="GO" id="GO:0005524">
    <property type="term" value="F:ATP binding"/>
    <property type="evidence" value="ECO:0007669"/>
    <property type="project" value="UniProtKB-UniRule"/>
</dbReference>
<feature type="domain" description="Apple" evidence="23">
    <location>
        <begin position="358"/>
        <end position="437"/>
    </location>
</feature>
<keyword evidence="4 17" id="KW-0808">Transferase</keyword>
<dbReference type="PIRSF" id="PIRSF000641">
    <property type="entry name" value="SRK"/>
    <property type="match status" value="1"/>
</dbReference>
<evidence type="ECO:0000259" key="22">
    <source>
        <dbReference type="PROSITE" id="PS50927"/>
    </source>
</evidence>
<name>A0A9D4UW09_ADICA</name>
<keyword evidence="10 19" id="KW-1133">Transmembrane helix</keyword>
<evidence type="ECO:0000256" key="18">
    <source>
        <dbReference type="PROSITE-ProRule" id="PRU10141"/>
    </source>
</evidence>
<evidence type="ECO:0000256" key="17">
    <source>
        <dbReference type="PIRNR" id="PIRNR000641"/>
    </source>
</evidence>
<dbReference type="SUPFAM" id="SSF51110">
    <property type="entry name" value="alpha-D-mannose-specific plant lectins"/>
    <property type="match status" value="1"/>
</dbReference>
<dbReference type="EMBL" id="JABFUD020000010">
    <property type="protein sequence ID" value="KAI5075043.1"/>
    <property type="molecule type" value="Genomic_DNA"/>
</dbReference>
<evidence type="ECO:0000256" key="5">
    <source>
        <dbReference type="ARBA" id="ARBA00022692"/>
    </source>
</evidence>
<keyword evidence="12" id="KW-1015">Disulfide bond</keyword>